<reference evidence="4 5" key="1">
    <citation type="journal article" date="2013" name="Nat. Commun.">
        <title>The evolution and pathogenic mechanisms of the rice sheath blight pathogen.</title>
        <authorList>
            <person name="Zheng A."/>
            <person name="Lin R."/>
            <person name="Xu L."/>
            <person name="Qin P."/>
            <person name="Tang C."/>
            <person name="Ai P."/>
            <person name="Zhang D."/>
            <person name="Liu Y."/>
            <person name="Sun Z."/>
            <person name="Feng H."/>
            <person name="Wang Y."/>
            <person name="Chen Y."/>
            <person name="Liang X."/>
            <person name="Fu R."/>
            <person name="Li Q."/>
            <person name="Zhang J."/>
            <person name="Yu X."/>
            <person name="Xie Z."/>
            <person name="Ding L."/>
            <person name="Guan P."/>
            <person name="Tang J."/>
            <person name="Liang Y."/>
            <person name="Wang S."/>
            <person name="Deng Q."/>
            <person name="Li S."/>
            <person name="Zhu J."/>
            <person name="Wang L."/>
            <person name="Liu H."/>
            <person name="Li P."/>
        </authorList>
    </citation>
    <scope>NUCLEOTIDE SEQUENCE [LARGE SCALE GENOMIC DNA]</scope>
    <source>
        <strain evidence="5">AG-1 IA</strain>
    </source>
</reference>
<evidence type="ECO:0000313" key="4">
    <source>
        <dbReference type="EMBL" id="ELU41887.1"/>
    </source>
</evidence>
<name>L8WYJ8_THACA</name>
<dbReference type="GO" id="GO:0016020">
    <property type="term" value="C:membrane"/>
    <property type="evidence" value="ECO:0007669"/>
    <property type="project" value="GOC"/>
</dbReference>
<dbReference type="OrthoDB" id="409543at2759"/>
<dbReference type="Pfam" id="PF04488">
    <property type="entry name" value="Gly_transf_sug"/>
    <property type="match status" value="1"/>
</dbReference>
<dbReference type="Proteomes" id="UP000011668">
    <property type="component" value="Unassembled WGS sequence"/>
</dbReference>
<dbReference type="STRING" id="983506.L8WYJ8"/>
<keyword evidence="5" id="KW-1185">Reference proteome</keyword>
<keyword evidence="4" id="KW-0808">Transferase</keyword>
<feature type="transmembrane region" description="Helical" evidence="3">
    <location>
        <begin position="12"/>
        <end position="37"/>
    </location>
</feature>
<feature type="transmembrane region" description="Helical" evidence="3">
    <location>
        <begin position="137"/>
        <end position="156"/>
    </location>
</feature>
<dbReference type="InterPro" id="IPR029044">
    <property type="entry name" value="Nucleotide-diphossugar_trans"/>
</dbReference>
<keyword evidence="3" id="KW-1133">Transmembrane helix</keyword>
<dbReference type="PANTHER" id="PTHR12042">
    <property type="entry name" value="LACTOSYLCERAMIDE 4-ALPHA-GALACTOSYLTRANSFERASE ALPHA- 1,4-GALACTOSYLTRANSFERASE"/>
    <property type="match status" value="1"/>
</dbReference>
<dbReference type="EMBL" id="AFRT01000978">
    <property type="protein sequence ID" value="ELU41887.1"/>
    <property type="molecule type" value="Genomic_DNA"/>
</dbReference>
<dbReference type="PANTHER" id="PTHR12042:SF21">
    <property type="entry name" value="ALPHA1,4-GALACTOSYLTRANSFERASE 1-RELATED"/>
    <property type="match status" value="1"/>
</dbReference>
<dbReference type="InterPro" id="IPR007577">
    <property type="entry name" value="GlycoTrfase_DXD_sugar-bd_CS"/>
</dbReference>
<keyword evidence="3" id="KW-0812">Transmembrane</keyword>
<evidence type="ECO:0000256" key="2">
    <source>
        <dbReference type="SAM" id="MobiDB-lite"/>
    </source>
</evidence>
<dbReference type="HOGENOM" id="CLU_036116_0_0_1"/>
<dbReference type="Gene3D" id="3.90.550.20">
    <property type="match status" value="1"/>
</dbReference>
<dbReference type="SUPFAM" id="SSF53448">
    <property type="entry name" value="Nucleotide-diphospho-sugar transferases"/>
    <property type="match status" value="1"/>
</dbReference>
<keyword evidence="3" id="KW-0472">Membrane</keyword>
<comment type="similarity">
    <text evidence="1">Belongs to the glycosyltransferase 32 family.</text>
</comment>
<protein>
    <submittedName>
        <fullName evidence="4">Glycosyltransferase family 32 protein</fullName>
    </submittedName>
</protein>
<evidence type="ECO:0000256" key="1">
    <source>
        <dbReference type="ARBA" id="ARBA00009003"/>
    </source>
</evidence>
<comment type="caution">
    <text evidence="4">The sequence shown here is derived from an EMBL/GenBank/DDBJ whole genome shotgun (WGS) entry which is preliminary data.</text>
</comment>
<dbReference type="GO" id="GO:0016758">
    <property type="term" value="F:hexosyltransferase activity"/>
    <property type="evidence" value="ECO:0007669"/>
    <property type="project" value="TreeGrafter"/>
</dbReference>
<sequence>MHCMVTARIVGFFYIFTNVLLFTLLRPNAIIFLFLLLSRYYPGPFFPVTFAHFWPLEPIRRPSPIASQLAMQRPRAASVRLPLYDTRIITGNGHSTHASHRRAASPDSAEYRAAGPSKRRRRIHFALPRRPKTWVSFLKWILGFLVLCLFALWRLWEPHIEIMFFRRSWIREEVLKVEPLAGCFRPENIARTSYNASWALDRPKRWEIQAGVPLRMGMDCYDFAGTVGRDKAQDTAEKHHTYFHTYWRKDLNPFGERQSWMLKSFFATQDLAHSTLILWSNGDLRDNKYVMQFTSRYPSTIFQVRRVNVDQLAKGTSLEGSSLLHQRDKRAWVDGDLIRLLVTWAEGGIWIDMDSLLTRDLSPLLEHEFVTQWDCYGKQLQFKGARAALISCLDKLYTPLNGALMHFYKHSPYLCEAFHIIGTSPPPRPGTTDWGSSLYLKVWRRLVHEGIQPFKVLPFCFSDGRSCRLDNRLPDPFKKDPAKWGEGRITAGDKTGLAEGGELDVALGNVFSVHLHNQWEKAFPPGGWVERLLLNRYDSRLSRWKRSEVPPEEAS</sequence>
<feature type="region of interest" description="Disordered" evidence="2">
    <location>
        <begin position="92"/>
        <end position="115"/>
    </location>
</feature>
<gene>
    <name evidence="4" type="ORF">AG1IA_04084</name>
</gene>
<evidence type="ECO:0000313" key="5">
    <source>
        <dbReference type="Proteomes" id="UP000011668"/>
    </source>
</evidence>
<proteinExistence type="inferred from homology"/>
<dbReference type="AlphaFoldDB" id="L8WYJ8"/>
<evidence type="ECO:0000256" key="3">
    <source>
        <dbReference type="SAM" id="Phobius"/>
    </source>
</evidence>
<dbReference type="OMA" id="RQEWMIK"/>
<accession>L8WYJ8</accession>
<dbReference type="InterPro" id="IPR051981">
    <property type="entry name" value="Glycosyltransf_32"/>
</dbReference>
<dbReference type="GO" id="GO:0006688">
    <property type="term" value="P:glycosphingolipid biosynthetic process"/>
    <property type="evidence" value="ECO:0007669"/>
    <property type="project" value="TreeGrafter"/>
</dbReference>
<organism evidence="4 5">
    <name type="scientific">Thanatephorus cucumeris (strain AG1-IA)</name>
    <name type="common">Rice sheath blight fungus</name>
    <name type="synonym">Rhizoctonia solani</name>
    <dbReference type="NCBI Taxonomy" id="983506"/>
    <lineage>
        <taxon>Eukaryota</taxon>
        <taxon>Fungi</taxon>
        <taxon>Dikarya</taxon>
        <taxon>Basidiomycota</taxon>
        <taxon>Agaricomycotina</taxon>
        <taxon>Agaricomycetes</taxon>
        <taxon>Cantharellales</taxon>
        <taxon>Ceratobasidiaceae</taxon>
        <taxon>Rhizoctonia</taxon>
        <taxon>Rhizoctonia solani AG-1</taxon>
    </lineage>
</organism>